<name>A0A2R6P075_9APHY</name>
<dbReference type="Proteomes" id="UP000186601">
    <property type="component" value="Unassembled WGS sequence"/>
</dbReference>
<dbReference type="OrthoDB" id="2576082at2759"/>
<evidence type="ECO:0000313" key="2">
    <source>
        <dbReference type="Proteomes" id="UP000186601"/>
    </source>
</evidence>
<comment type="caution">
    <text evidence="1">The sequence shown here is derived from an EMBL/GenBank/DDBJ whole genome shotgun (WGS) entry which is preliminary data.</text>
</comment>
<reference evidence="1 2" key="1">
    <citation type="submission" date="2018-02" db="EMBL/GenBank/DDBJ databases">
        <title>Genome sequence of the basidiomycete white-rot fungus Phlebia centrifuga.</title>
        <authorList>
            <person name="Granchi Z."/>
            <person name="Peng M."/>
            <person name="de Vries R.P."/>
            <person name="Hilden K."/>
            <person name="Makela M.R."/>
            <person name="Grigoriev I."/>
            <person name="Riley R."/>
        </authorList>
    </citation>
    <scope>NUCLEOTIDE SEQUENCE [LARGE SCALE GENOMIC DNA]</scope>
    <source>
        <strain evidence="1 2">FBCC195</strain>
    </source>
</reference>
<accession>A0A2R6P075</accession>
<protein>
    <submittedName>
        <fullName evidence="1">Uncharacterized protein</fullName>
    </submittedName>
</protein>
<feature type="non-terminal residue" evidence="1">
    <location>
        <position position="233"/>
    </location>
</feature>
<sequence>MPVFNLTIPDTSPLIVYDGTWVDSNQADPDRLDYVNGTFHATQQYGASATLIFNGSAVYVFGARRVNHNLYTTTLDGVSTPPVDGQSNGPRFNSSLFNATNLGGNQHQLVLRNTFISSASPFVDIDYMVITSGDGNAQTQSTDVWLDDGAHNVTYSDGWDTSPNGFETEYYMNTMHRTNVNGASATLLFNGSAITVYGATSTNHGLFSVSLDGSDSPLLLNGSAPVFRPQNML</sequence>
<organism evidence="1 2">
    <name type="scientific">Hermanssonia centrifuga</name>
    <dbReference type="NCBI Taxonomy" id="98765"/>
    <lineage>
        <taxon>Eukaryota</taxon>
        <taxon>Fungi</taxon>
        <taxon>Dikarya</taxon>
        <taxon>Basidiomycota</taxon>
        <taxon>Agaricomycotina</taxon>
        <taxon>Agaricomycetes</taxon>
        <taxon>Polyporales</taxon>
        <taxon>Meruliaceae</taxon>
        <taxon>Hermanssonia</taxon>
    </lineage>
</organism>
<dbReference type="EMBL" id="MLYV02000601">
    <property type="protein sequence ID" value="PSR81991.1"/>
    <property type="molecule type" value="Genomic_DNA"/>
</dbReference>
<keyword evidence="2" id="KW-1185">Reference proteome</keyword>
<evidence type="ECO:0000313" key="1">
    <source>
        <dbReference type="EMBL" id="PSR81991.1"/>
    </source>
</evidence>
<gene>
    <name evidence="1" type="ORF">PHLCEN_2v6166</name>
</gene>
<dbReference type="Gene3D" id="2.60.120.260">
    <property type="entry name" value="Galactose-binding domain-like"/>
    <property type="match status" value="2"/>
</dbReference>
<dbReference type="AlphaFoldDB" id="A0A2R6P075"/>
<proteinExistence type="predicted"/>